<gene>
    <name evidence="2" type="ORF">D9R14_02110</name>
</gene>
<dbReference type="Pfam" id="PF00027">
    <property type="entry name" value="cNMP_binding"/>
    <property type="match status" value="1"/>
</dbReference>
<dbReference type="Proteomes" id="UP000269692">
    <property type="component" value="Unassembled WGS sequence"/>
</dbReference>
<dbReference type="GO" id="GO:0005249">
    <property type="term" value="F:voltage-gated potassium channel activity"/>
    <property type="evidence" value="ECO:0007669"/>
    <property type="project" value="TreeGrafter"/>
</dbReference>
<dbReference type="SUPFAM" id="SSF51206">
    <property type="entry name" value="cAMP-binding domain-like"/>
    <property type="match status" value="1"/>
</dbReference>
<dbReference type="GO" id="GO:0005886">
    <property type="term" value="C:plasma membrane"/>
    <property type="evidence" value="ECO:0007669"/>
    <property type="project" value="TreeGrafter"/>
</dbReference>
<dbReference type="Gene3D" id="2.60.120.10">
    <property type="entry name" value="Jelly Rolls"/>
    <property type="match status" value="1"/>
</dbReference>
<evidence type="ECO:0000313" key="3">
    <source>
        <dbReference type="Proteomes" id="UP000269692"/>
    </source>
</evidence>
<dbReference type="PROSITE" id="PS50042">
    <property type="entry name" value="CNMP_BINDING_3"/>
    <property type="match status" value="1"/>
</dbReference>
<evidence type="ECO:0000313" key="2">
    <source>
        <dbReference type="EMBL" id="RLP81809.1"/>
    </source>
</evidence>
<dbReference type="InterPro" id="IPR018490">
    <property type="entry name" value="cNMP-bd_dom_sf"/>
</dbReference>
<protein>
    <submittedName>
        <fullName evidence="2">Crp/Fnr family transcriptional regulator</fullName>
    </submittedName>
</protein>
<organism evidence="2 3">
    <name type="scientific">Xanthobacter tagetidis</name>
    <dbReference type="NCBI Taxonomy" id="60216"/>
    <lineage>
        <taxon>Bacteria</taxon>
        <taxon>Pseudomonadati</taxon>
        <taxon>Pseudomonadota</taxon>
        <taxon>Alphaproteobacteria</taxon>
        <taxon>Hyphomicrobiales</taxon>
        <taxon>Xanthobacteraceae</taxon>
        <taxon>Xanthobacter</taxon>
    </lineage>
</organism>
<dbReference type="InterPro" id="IPR014710">
    <property type="entry name" value="RmlC-like_jellyroll"/>
</dbReference>
<reference evidence="2 3" key="1">
    <citation type="submission" date="2018-10" db="EMBL/GenBank/DDBJ databases">
        <title>Xanthobacter tagetidis genome sequencing and assembly.</title>
        <authorList>
            <person name="Maclea K.S."/>
            <person name="Goen A.E."/>
            <person name="Fatima S.A."/>
        </authorList>
    </citation>
    <scope>NUCLEOTIDE SEQUENCE [LARGE SCALE GENOMIC DNA]</scope>
    <source>
        <strain evidence="2 3">ATCC 700314</strain>
    </source>
</reference>
<dbReference type="AlphaFoldDB" id="A0A3L7AMX7"/>
<dbReference type="InterPro" id="IPR000595">
    <property type="entry name" value="cNMP-bd_dom"/>
</dbReference>
<dbReference type="RefSeq" id="WP_121621623.1">
    <property type="nucleotide sequence ID" value="NZ_JACIIW010000004.1"/>
</dbReference>
<name>A0A3L7AMX7_9HYPH</name>
<dbReference type="EMBL" id="RCTF01000001">
    <property type="protein sequence ID" value="RLP81809.1"/>
    <property type="molecule type" value="Genomic_DNA"/>
</dbReference>
<feature type="domain" description="Cyclic nucleotide-binding" evidence="1">
    <location>
        <begin position="15"/>
        <end position="135"/>
    </location>
</feature>
<dbReference type="PANTHER" id="PTHR10217">
    <property type="entry name" value="VOLTAGE AND LIGAND GATED POTASSIUM CHANNEL"/>
    <property type="match status" value="1"/>
</dbReference>
<dbReference type="CDD" id="cd00038">
    <property type="entry name" value="CAP_ED"/>
    <property type="match status" value="1"/>
</dbReference>
<dbReference type="SMART" id="SM00100">
    <property type="entry name" value="cNMP"/>
    <property type="match status" value="1"/>
</dbReference>
<evidence type="ECO:0000259" key="1">
    <source>
        <dbReference type="PROSITE" id="PS50042"/>
    </source>
</evidence>
<sequence>MSLETDIALLRQVPTFDILNGEALRILAISSEQKVLAEGDVLFKAGDDADCAYVLASGLLHFIREKEGVEPELLHALEPVALIGETSLILANKRPATAVAAAPCVLMRLSRSTFVRTLEGFPDVAQRMRKMFAARLEATLGALGTVAARLESEGLGPRRR</sequence>
<keyword evidence="3" id="KW-1185">Reference proteome</keyword>
<proteinExistence type="predicted"/>
<accession>A0A3L7AMX7</accession>
<comment type="caution">
    <text evidence="2">The sequence shown here is derived from an EMBL/GenBank/DDBJ whole genome shotgun (WGS) entry which is preliminary data.</text>
</comment>
<dbReference type="OrthoDB" id="9807547at2"/>
<dbReference type="InterPro" id="IPR050818">
    <property type="entry name" value="KCNH_animal-type"/>
</dbReference>
<dbReference type="PANTHER" id="PTHR10217:SF435">
    <property type="entry name" value="POTASSIUM VOLTAGE-GATED CHANNEL PROTEIN EAG"/>
    <property type="match status" value="1"/>
</dbReference>
<dbReference type="GO" id="GO:0042391">
    <property type="term" value="P:regulation of membrane potential"/>
    <property type="evidence" value="ECO:0007669"/>
    <property type="project" value="TreeGrafter"/>
</dbReference>